<dbReference type="InterPro" id="IPR003593">
    <property type="entry name" value="AAA+_ATPase"/>
</dbReference>
<organism evidence="17 18">
    <name type="scientific">Ramlibacter tataouinensis</name>
    <dbReference type="NCBI Taxonomy" id="94132"/>
    <lineage>
        <taxon>Bacteria</taxon>
        <taxon>Pseudomonadati</taxon>
        <taxon>Pseudomonadota</taxon>
        <taxon>Betaproteobacteria</taxon>
        <taxon>Burkholderiales</taxon>
        <taxon>Comamonadaceae</taxon>
        <taxon>Ramlibacter</taxon>
    </lineage>
</organism>
<dbReference type="GO" id="GO:0016887">
    <property type="term" value="F:ATP hydrolysis activity"/>
    <property type="evidence" value="ECO:0007669"/>
    <property type="project" value="InterPro"/>
</dbReference>
<dbReference type="CDD" id="cd18567">
    <property type="entry name" value="ABC_6TM_CvaB_RaxB_like"/>
    <property type="match status" value="1"/>
</dbReference>
<dbReference type="GO" id="GO:0005886">
    <property type="term" value="C:plasma membrane"/>
    <property type="evidence" value="ECO:0007669"/>
    <property type="project" value="UniProtKB-SubCell"/>
</dbReference>
<dbReference type="FunFam" id="3.40.50.300:FF:000299">
    <property type="entry name" value="ABC transporter ATP-binding protein/permease"/>
    <property type="match status" value="1"/>
</dbReference>
<evidence type="ECO:0000256" key="4">
    <source>
        <dbReference type="ARBA" id="ARBA00022692"/>
    </source>
</evidence>
<dbReference type="GO" id="GO:0005524">
    <property type="term" value="F:ATP binding"/>
    <property type="evidence" value="ECO:0007669"/>
    <property type="project" value="UniProtKB-KW"/>
</dbReference>
<accession>A0A127JUL7</accession>
<evidence type="ECO:0000256" key="13">
    <source>
        <dbReference type="SAM" id="Phobius"/>
    </source>
</evidence>
<feature type="transmembrane region" description="Helical" evidence="13">
    <location>
        <begin position="173"/>
        <end position="195"/>
    </location>
</feature>
<keyword evidence="5" id="KW-0354">Hemolysis</keyword>
<dbReference type="InterPro" id="IPR011527">
    <property type="entry name" value="ABC1_TM_dom"/>
</dbReference>
<dbReference type="InterPro" id="IPR003439">
    <property type="entry name" value="ABC_transporter-like_ATP-bd"/>
</dbReference>
<dbReference type="Pfam" id="PF00664">
    <property type="entry name" value="ABC_membrane"/>
    <property type="match status" value="1"/>
</dbReference>
<sequence>MNALDKLAINWGSRLPMVMQTEAAECGLACLAMVVGYHGQPCEISELRRHLSVSLKGTSLKQLVGMAERLGLAARPVRLELDELNQLSTPCILHWNLQHFVVLAKVTADAIVIHDPAVGVRRLPMAAVSRHFTGIALELTPVGELAPAREPARVRLRSILGRVTGLRRSLGQLFALALAIEVFAVMSPLFMQWVVDHALVSADRDLLLVLALGFGMLLLLRTMVSVMRGWIVIVLGASMKVQGRTNIFSHMINLPSSYFEARHLGDVVSRFCSQDTILQAITTDVVEAVLDGLLVSVTLAIMFLFAPSLTLVAIAGAFLYGLLRWVSYTPMRQASAEAIVWGARRDTHVLETLRGVKTIKLFNGQDSRRARWMNLLIEATNRQLTMQKLQLIVRTANLLLVGLLAIVVVWLGANLVLEKQMSIGMLLAFIMYKDQFLGRVSNLIDRAVDLTMLRLHAERLADIALTEPEPRGAVADADACETARPVAIEVRNLRFRYSETDPWVLDRVSFRIEAGETVAIVGASGCGKTTLLKILASLLPPTQGDVQVDGQSLASLGATRWRSMIGVVMQDDQLFAGSVGDNICFFADQPDQRRIEECARLAALHDEIAAMPMGYHTLIGDMGTSLSGGQKQRVLIARALYRQPGVLLLDEATSDLDVGNEKLVNAAIRATRVTRVIVAHRPETIRSADRVINLDEISGRSVAHLSVLPGAGRGAGIAGPTSQIGAT</sequence>
<dbReference type="InterPro" id="IPR033838">
    <property type="entry name" value="CvaB_peptidase"/>
</dbReference>
<dbReference type="PANTHER" id="PTHR24221">
    <property type="entry name" value="ATP-BINDING CASSETTE SUB-FAMILY B"/>
    <property type="match status" value="1"/>
</dbReference>
<dbReference type="PANTHER" id="PTHR24221:SF606">
    <property type="entry name" value="COLICIN V SECRETION-PROCESSING ATP-BINDING PROTEIN"/>
    <property type="match status" value="1"/>
</dbReference>
<evidence type="ECO:0000259" key="15">
    <source>
        <dbReference type="PROSITE" id="PS50929"/>
    </source>
</evidence>
<dbReference type="SMART" id="SM00382">
    <property type="entry name" value="AAA"/>
    <property type="match status" value="1"/>
</dbReference>
<feature type="domain" description="Peptidase C39" evidence="16">
    <location>
        <begin position="20"/>
        <end position="139"/>
    </location>
</feature>
<feature type="transmembrane region" description="Helical" evidence="13">
    <location>
        <begin position="391"/>
        <end position="413"/>
    </location>
</feature>
<evidence type="ECO:0000256" key="6">
    <source>
        <dbReference type="ARBA" id="ARBA00022741"/>
    </source>
</evidence>
<dbReference type="GO" id="GO:0006508">
    <property type="term" value="P:proteolysis"/>
    <property type="evidence" value="ECO:0007669"/>
    <property type="project" value="InterPro"/>
</dbReference>
<dbReference type="InterPro" id="IPR036640">
    <property type="entry name" value="ABC1_TM_sf"/>
</dbReference>
<dbReference type="GO" id="GO:0140359">
    <property type="term" value="F:ABC-type transporter activity"/>
    <property type="evidence" value="ECO:0007669"/>
    <property type="project" value="InterPro"/>
</dbReference>
<keyword evidence="6" id="KW-0547">Nucleotide-binding</keyword>
<evidence type="ECO:0000256" key="9">
    <source>
        <dbReference type="ARBA" id="ARBA00023136"/>
    </source>
</evidence>
<comment type="function">
    <text evidence="10">Involved in the export of calmodulin-sensitive adenylate cyclase-hemolysin (cyclolysin).</text>
</comment>
<comment type="similarity">
    <text evidence="11">Belongs to the ABC transporter superfamily. Cyclolysin exporter (TC 3.A.1.109.2) family.</text>
</comment>
<dbReference type="Gene3D" id="3.90.70.10">
    <property type="entry name" value="Cysteine proteinases"/>
    <property type="match status" value="1"/>
</dbReference>
<evidence type="ECO:0000256" key="5">
    <source>
        <dbReference type="ARBA" id="ARBA00022735"/>
    </source>
</evidence>
<evidence type="ECO:0000256" key="8">
    <source>
        <dbReference type="ARBA" id="ARBA00022989"/>
    </source>
</evidence>
<evidence type="ECO:0000256" key="7">
    <source>
        <dbReference type="ARBA" id="ARBA00022840"/>
    </source>
</evidence>
<reference evidence="17 18" key="1">
    <citation type="journal article" date="2014" name="Int. J. Syst. Evol. Microbiol.">
        <title>Ramlibacter solisilvae sp. nov., isolated from forest soil, and emended description of the genus Ramlibacter.</title>
        <authorList>
            <person name="Lee H.J."/>
            <person name="Lee S.H."/>
            <person name="Lee S.S."/>
            <person name="Lee J.S."/>
            <person name="Kim Y."/>
            <person name="Kim S.C."/>
            <person name="Jeon C.O."/>
        </authorList>
    </citation>
    <scope>NUCLEOTIDE SEQUENCE [LARGE SCALE GENOMIC DNA]</scope>
    <source>
        <strain evidence="17 18">5-10</strain>
    </source>
</reference>
<keyword evidence="7" id="KW-0067">ATP-binding</keyword>
<dbReference type="GO" id="GO:0008234">
    <property type="term" value="F:cysteine-type peptidase activity"/>
    <property type="evidence" value="ECO:0007669"/>
    <property type="project" value="InterPro"/>
</dbReference>
<keyword evidence="9 13" id="KW-0472">Membrane</keyword>
<evidence type="ECO:0000256" key="11">
    <source>
        <dbReference type="ARBA" id="ARBA00061173"/>
    </source>
</evidence>
<evidence type="ECO:0000256" key="2">
    <source>
        <dbReference type="ARBA" id="ARBA00022448"/>
    </source>
</evidence>
<comment type="subcellular location">
    <subcellularLocation>
        <location evidence="1">Cell membrane</location>
        <topology evidence="1">Multi-pass membrane protein</topology>
    </subcellularLocation>
</comment>
<gene>
    <name evidence="17" type="ORF">UC35_12790</name>
</gene>
<evidence type="ECO:0000259" key="16">
    <source>
        <dbReference type="PROSITE" id="PS50990"/>
    </source>
</evidence>
<dbReference type="AlphaFoldDB" id="A0A127JUL7"/>
<evidence type="ECO:0000256" key="1">
    <source>
        <dbReference type="ARBA" id="ARBA00004651"/>
    </source>
</evidence>
<dbReference type="Gene3D" id="3.40.50.300">
    <property type="entry name" value="P-loop containing nucleotide triphosphate hydrolases"/>
    <property type="match status" value="1"/>
</dbReference>
<feature type="transmembrane region" description="Helical" evidence="13">
    <location>
        <begin position="299"/>
        <end position="323"/>
    </location>
</feature>
<dbReference type="OrthoDB" id="8554730at2"/>
<protein>
    <recommendedName>
        <fullName evidence="12">Cyclolysin secretion/processing ATP-binding protein CyaB</fullName>
    </recommendedName>
</protein>
<dbReference type="SUPFAM" id="SSF52540">
    <property type="entry name" value="P-loop containing nucleoside triphosphate hydrolases"/>
    <property type="match status" value="1"/>
</dbReference>
<dbReference type="GO" id="GO:0034040">
    <property type="term" value="F:ATPase-coupled lipid transmembrane transporter activity"/>
    <property type="evidence" value="ECO:0007669"/>
    <property type="project" value="TreeGrafter"/>
</dbReference>
<evidence type="ECO:0000256" key="10">
    <source>
        <dbReference type="ARBA" id="ARBA00055355"/>
    </source>
</evidence>
<keyword evidence="2" id="KW-0813">Transport</keyword>
<keyword evidence="18" id="KW-1185">Reference proteome</keyword>
<dbReference type="CDD" id="cd02419">
    <property type="entry name" value="Peptidase_C39C"/>
    <property type="match status" value="1"/>
</dbReference>
<keyword evidence="8 13" id="KW-1133">Transmembrane helix</keyword>
<dbReference type="RefSeq" id="WP_061500227.1">
    <property type="nucleotide sequence ID" value="NZ_CP010951.1"/>
</dbReference>
<evidence type="ECO:0000259" key="14">
    <source>
        <dbReference type="PROSITE" id="PS50893"/>
    </source>
</evidence>
<dbReference type="PATRIC" id="fig|94132.3.peg.2595"/>
<keyword evidence="3" id="KW-1003">Cell membrane</keyword>
<feature type="domain" description="ABC transporter" evidence="14">
    <location>
        <begin position="488"/>
        <end position="721"/>
    </location>
</feature>
<dbReference type="Proteomes" id="UP000070433">
    <property type="component" value="Chromosome"/>
</dbReference>
<dbReference type="InterPro" id="IPR039421">
    <property type="entry name" value="Type_1_exporter"/>
</dbReference>
<dbReference type="Pfam" id="PF00005">
    <property type="entry name" value="ABC_tran"/>
    <property type="match status" value="1"/>
</dbReference>
<dbReference type="InterPro" id="IPR017871">
    <property type="entry name" value="ABC_transporter-like_CS"/>
</dbReference>
<evidence type="ECO:0000256" key="3">
    <source>
        <dbReference type="ARBA" id="ARBA00022475"/>
    </source>
</evidence>
<evidence type="ECO:0000313" key="18">
    <source>
        <dbReference type="Proteomes" id="UP000070433"/>
    </source>
</evidence>
<feature type="transmembrane region" description="Helical" evidence="13">
    <location>
        <begin position="207"/>
        <end position="231"/>
    </location>
</feature>
<evidence type="ECO:0000313" key="17">
    <source>
        <dbReference type="EMBL" id="AMO23605.1"/>
    </source>
</evidence>
<dbReference type="PROSITE" id="PS50929">
    <property type="entry name" value="ABC_TM1F"/>
    <property type="match status" value="1"/>
</dbReference>
<keyword evidence="4 13" id="KW-0812">Transmembrane</keyword>
<dbReference type="GO" id="GO:0031640">
    <property type="term" value="P:killing of cells of another organism"/>
    <property type="evidence" value="ECO:0007669"/>
    <property type="project" value="UniProtKB-KW"/>
</dbReference>
<name>A0A127JUL7_9BURK</name>
<dbReference type="PROSITE" id="PS50893">
    <property type="entry name" value="ABC_TRANSPORTER_2"/>
    <property type="match status" value="1"/>
</dbReference>
<dbReference type="Pfam" id="PF03412">
    <property type="entry name" value="Peptidase_C39"/>
    <property type="match status" value="1"/>
</dbReference>
<dbReference type="InterPro" id="IPR005074">
    <property type="entry name" value="Peptidase_C39"/>
</dbReference>
<dbReference type="SUPFAM" id="SSF90123">
    <property type="entry name" value="ABC transporter transmembrane region"/>
    <property type="match status" value="1"/>
</dbReference>
<evidence type="ECO:0000256" key="12">
    <source>
        <dbReference type="ARBA" id="ARBA00072252"/>
    </source>
</evidence>
<dbReference type="PROSITE" id="PS50990">
    <property type="entry name" value="PEPTIDASE_C39"/>
    <property type="match status" value="1"/>
</dbReference>
<dbReference type="Gene3D" id="1.20.1560.10">
    <property type="entry name" value="ABC transporter type 1, transmembrane domain"/>
    <property type="match status" value="1"/>
</dbReference>
<proteinExistence type="inferred from homology"/>
<feature type="domain" description="ABC transmembrane type-1" evidence="15">
    <location>
        <begin position="173"/>
        <end position="452"/>
    </location>
</feature>
<dbReference type="InterPro" id="IPR027417">
    <property type="entry name" value="P-loop_NTPase"/>
</dbReference>
<dbReference type="EMBL" id="CP010951">
    <property type="protein sequence ID" value="AMO23605.1"/>
    <property type="molecule type" value="Genomic_DNA"/>
</dbReference>
<keyword evidence="5" id="KW-0204">Cytolysis</keyword>
<dbReference type="PROSITE" id="PS00211">
    <property type="entry name" value="ABC_TRANSPORTER_1"/>
    <property type="match status" value="1"/>
</dbReference>